<dbReference type="InterPro" id="IPR002913">
    <property type="entry name" value="START_lipid-bd_dom"/>
</dbReference>
<dbReference type="InterPro" id="IPR023393">
    <property type="entry name" value="START-like_dom_sf"/>
</dbReference>
<gene>
    <name evidence="2" type="ORF">RHTO0S_01e11650g</name>
</gene>
<feature type="domain" description="START" evidence="1">
    <location>
        <begin position="31"/>
        <end position="208"/>
    </location>
</feature>
<dbReference type="Gene3D" id="3.30.530.20">
    <property type="match status" value="1"/>
</dbReference>
<dbReference type="GO" id="GO:0008289">
    <property type="term" value="F:lipid binding"/>
    <property type="evidence" value="ECO:0007669"/>
    <property type="project" value="InterPro"/>
</dbReference>
<dbReference type="Pfam" id="PF01852">
    <property type="entry name" value="START"/>
    <property type="match status" value="1"/>
</dbReference>
<dbReference type="AlphaFoldDB" id="A0A061AFU5"/>
<accession>A0A061AFU5</accession>
<dbReference type="PANTHER" id="PTHR19308">
    <property type="entry name" value="PHOSPHATIDYLCHOLINE TRANSFER PROTEIN"/>
    <property type="match status" value="1"/>
</dbReference>
<dbReference type="EMBL" id="LK052936">
    <property type="protein sequence ID" value="CDR35988.1"/>
    <property type="molecule type" value="Genomic_DNA"/>
</dbReference>
<evidence type="ECO:0000259" key="1">
    <source>
        <dbReference type="PROSITE" id="PS50848"/>
    </source>
</evidence>
<dbReference type="PANTHER" id="PTHR19308:SF14">
    <property type="entry name" value="START DOMAIN-CONTAINING PROTEIN"/>
    <property type="match status" value="1"/>
</dbReference>
<dbReference type="PROSITE" id="PS50848">
    <property type="entry name" value="START"/>
    <property type="match status" value="1"/>
</dbReference>
<dbReference type="SUPFAM" id="SSF55961">
    <property type="entry name" value="Bet v1-like"/>
    <property type="match status" value="1"/>
</dbReference>
<dbReference type="CDD" id="cd00177">
    <property type="entry name" value="START"/>
    <property type="match status" value="1"/>
</dbReference>
<dbReference type="InterPro" id="IPR051213">
    <property type="entry name" value="START_lipid_transfer"/>
</dbReference>
<proteinExistence type="predicted"/>
<sequence>MSVHKPDKPAVADYPTSTAHQAELEAAKAFFLKELESPESEWEDQGEREDVHLWSKKDPEDPYAVPTVKGETLVKNANSEAFLGGVVQLPGMRKLWDERFETGHMLARYDRTSFAFYTVMKGMGWLVYPRDIVGIQKNYHPEDGSEKGERMIVQTTIEEKQWAPEQKGKTRATLTVSGWRFTPVGDDLKVTYIVKIALNGSMPIAMVSMVATETPLCTGRARDVYYQYGHAPYIRLPSGTSSTSIIFQTEYFSDPPAKPETDEHVREYRCVVTTGSQVGDGFELVYDAKRMYSGGVNVRVEGEGVECEDDGKGVVRVKTTASGKDATVVITPK</sequence>
<dbReference type="OrthoDB" id="196858at2759"/>
<organism evidence="2">
    <name type="scientific">Rhodotorula toruloides</name>
    <name type="common">Yeast</name>
    <name type="synonym">Rhodosporidium toruloides</name>
    <dbReference type="NCBI Taxonomy" id="5286"/>
    <lineage>
        <taxon>Eukaryota</taxon>
        <taxon>Fungi</taxon>
        <taxon>Dikarya</taxon>
        <taxon>Basidiomycota</taxon>
        <taxon>Pucciniomycotina</taxon>
        <taxon>Microbotryomycetes</taxon>
        <taxon>Sporidiobolales</taxon>
        <taxon>Sporidiobolaceae</taxon>
        <taxon>Rhodotorula</taxon>
    </lineage>
</organism>
<evidence type="ECO:0000313" key="2">
    <source>
        <dbReference type="EMBL" id="CDR35988.1"/>
    </source>
</evidence>
<dbReference type="GO" id="GO:0005737">
    <property type="term" value="C:cytoplasm"/>
    <property type="evidence" value="ECO:0007669"/>
    <property type="project" value="UniProtKB-ARBA"/>
</dbReference>
<reference evidence="2" key="1">
    <citation type="journal article" date="2014" name="Genome Announc.">
        <title>Draft genome sequence of Rhodosporidium toruloides CECT1137, an oleaginous yeast of biotechnological interest.</title>
        <authorList>
            <person name="Morin N."/>
            <person name="Calcas X."/>
            <person name="Devillers H."/>
            <person name="Durrens P."/>
            <person name="Sherman D.J."/>
            <person name="Nicaud J.-M."/>
            <person name="Neuveglise C."/>
        </authorList>
    </citation>
    <scope>NUCLEOTIDE SEQUENCE</scope>
    <source>
        <strain evidence="2">CECT1137</strain>
    </source>
</reference>
<protein>
    <submittedName>
        <fullName evidence="2">RHTO0S01e11650g1_1</fullName>
    </submittedName>
</protein>
<name>A0A061AFU5_RHOTO</name>